<name>A0A1Y5HMW0_OLEAN</name>
<dbReference type="Pfam" id="PF01026">
    <property type="entry name" value="TatD_DNase"/>
    <property type="match status" value="1"/>
</dbReference>
<dbReference type="AlphaFoldDB" id="A0A1Y5HMW0"/>
<evidence type="ECO:0000256" key="3">
    <source>
        <dbReference type="PIRSR" id="PIRSR005902-1"/>
    </source>
</evidence>
<evidence type="ECO:0000313" key="5">
    <source>
        <dbReference type="Proteomes" id="UP000227088"/>
    </source>
</evidence>
<evidence type="ECO:0000256" key="1">
    <source>
        <dbReference type="ARBA" id="ARBA00009275"/>
    </source>
</evidence>
<comment type="similarity">
    <text evidence="1">Belongs to the metallo-dependent hydrolases superfamily. TatD-type hydrolase family.</text>
</comment>
<protein>
    <recommendedName>
        <fullName evidence="6">Hydrolase TatD</fullName>
    </recommendedName>
</protein>
<dbReference type="GO" id="GO:0016788">
    <property type="term" value="F:hydrolase activity, acting on ester bonds"/>
    <property type="evidence" value="ECO:0007669"/>
    <property type="project" value="InterPro"/>
</dbReference>
<gene>
    <name evidence="4" type="ORF">A9R00_11195</name>
</gene>
<feature type="binding site" evidence="3">
    <location>
        <position position="118"/>
    </location>
    <ligand>
        <name>a divalent metal cation</name>
        <dbReference type="ChEBI" id="CHEBI:60240"/>
        <label>1</label>
    </ligand>
</feature>
<dbReference type="CDD" id="cd01310">
    <property type="entry name" value="TatD_DNAse"/>
    <property type="match status" value="1"/>
</dbReference>
<dbReference type="EMBL" id="MABE01000643">
    <property type="protein sequence ID" value="OUS37083.1"/>
    <property type="molecule type" value="Genomic_DNA"/>
</dbReference>
<reference evidence="5" key="1">
    <citation type="journal article" date="2017" name="Proc. Natl. Acad. Sci. U.S.A.">
        <title>Simulation of Deepwater Horizon oil plume reveals substrate specialization within a complex community of hydrocarbon degraders.</title>
        <authorList>
            <person name="Hu P."/>
            <person name="Dubinsky E.A."/>
            <person name="Probst A.J."/>
            <person name="Wang J."/>
            <person name="Sieber C.M.K."/>
            <person name="Tom L.M."/>
            <person name="Gardinali P."/>
            <person name="Banfield J.F."/>
            <person name="Atlas R.M."/>
            <person name="Andersen G.L."/>
        </authorList>
    </citation>
    <scope>NUCLEOTIDE SEQUENCE [LARGE SCALE GENOMIC DNA]</scope>
</reference>
<keyword evidence="2" id="KW-0378">Hydrolase</keyword>
<feature type="binding site" evidence="3">
    <location>
        <position position="25"/>
    </location>
    <ligand>
        <name>a divalent metal cation</name>
        <dbReference type="ChEBI" id="CHEBI:60240"/>
        <label>1</label>
    </ligand>
</feature>
<keyword evidence="3" id="KW-0479">Metal-binding</keyword>
<accession>A0A1Y5HMW0</accession>
<dbReference type="PROSITE" id="PS01090">
    <property type="entry name" value="TATD_2"/>
    <property type="match status" value="1"/>
</dbReference>
<dbReference type="PIRSF" id="PIRSF005902">
    <property type="entry name" value="DNase_TatD"/>
    <property type="match status" value="1"/>
</dbReference>
<dbReference type="GO" id="GO:0005829">
    <property type="term" value="C:cytosol"/>
    <property type="evidence" value="ECO:0007669"/>
    <property type="project" value="TreeGrafter"/>
</dbReference>
<sequence length="287" mass="31803">MPFSADSTNTFESYQGRHWIDSHCHFDFENFDAHRESHWQLLQNYGCAGLVIPGVKAKQWPKLISLCRDKPWGFALGLHPYFLDQHQEGGLQQLEDSCLEQLSKQTFSEASGLVAVGEFGLDLMLEQSTHNLQAELCRQQLLIAEKMNLPVILHIRKAYDEVAAMVRRTGFSQGGIVHGFSGSYQQGMALVDLGFKLGVGGAMSHPRANKLRTTIARLPLSSLVLETDAPDMRPAFWQGPDNSPLSLLLLAQIVASLHDQPLDEAILLSNNNVLSVMPNIKNIISSG</sequence>
<feature type="binding site" evidence="3">
    <location>
        <position position="178"/>
    </location>
    <ligand>
        <name>a divalent metal cation</name>
        <dbReference type="ChEBI" id="CHEBI:60240"/>
        <label>2</label>
    </ligand>
</feature>
<dbReference type="PROSITE" id="PS01091">
    <property type="entry name" value="TATD_3"/>
    <property type="match status" value="1"/>
</dbReference>
<evidence type="ECO:0000313" key="4">
    <source>
        <dbReference type="EMBL" id="OUS37083.1"/>
    </source>
</evidence>
<dbReference type="GO" id="GO:0046872">
    <property type="term" value="F:metal ion binding"/>
    <property type="evidence" value="ECO:0007669"/>
    <property type="project" value="UniProtKB-KW"/>
</dbReference>
<dbReference type="PANTHER" id="PTHR46124:SF3">
    <property type="entry name" value="HYDROLASE"/>
    <property type="match status" value="1"/>
</dbReference>
<evidence type="ECO:0008006" key="6">
    <source>
        <dbReference type="Google" id="ProtNLM"/>
    </source>
</evidence>
<dbReference type="InterPro" id="IPR018228">
    <property type="entry name" value="DNase_TatD-rel_CS"/>
</dbReference>
<dbReference type="InterPro" id="IPR032466">
    <property type="entry name" value="Metal_Hydrolase"/>
</dbReference>
<feature type="binding site" evidence="3">
    <location>
        <position position="23"/>
    </location>
    <ligand>
        <name>a divalent metal cation</name>
        <dbReference type="ChEBI" id="CHEBI:60240"/>
        <label>1</label>
    </ligand>
</feature>
<feature type="binding site" evidence="3">
    <location>
        <position position="154"/>
    </location>
    <ligand>
        <name>a divalent metal cation</name>
        <dbReference type="ChEBI" id="CHEBI:60240"/>
        <label>2</label>
    </ligand>
</feature>
<proteinExistence type="inferred from homology"/>
<feature type="binding site" evidence="3">
    <location>
        <position position="228"/>
    </location>
    <ligand>
        <name>a divalent metal cation</name>
        <dbReference type="ChEBI" id="CHEBI:60240"/>
        <label>1</label>
    </ligand>
</feature>
<comment type="caution">
    <text evidence="4">The sequence shown here is derived from an EMBL/GenBank/DDBJ whole genome shotgun (WGS) entry which is preliminary data.</text>
</comment>
<dbReference type="PANTHER" id="PTHR46124">
    <property type="entry name" value="D-AMINOACYL-TRNA DEACYLASE"/>
    <property type="match status" value="1"/>
</dbReference>
<dbReference type="InterPro" id="IPR001130">
    <property type="entry name" value="TatD-like"/>
</dbReference>
<organism evidence="4 5">
    <name type="scientific">Oleispira antarctica</name>
    <dbReference type="NCBI Taxonomy" id="188908"/>
    <lineage>
        <taxon>Bacteria</taxon>
        <taxon>Pseudomonadati</taxon>
        <taxon>Pseudomonadota</taxon>
        <taxon>Gammaproteobacteria</taxon>
        <taxon>Oceanospirillales</taxon>
        <taxon>Oceanospirillaceae</taxon>
        <taxon>Oleispira</taxon>
    </lineage>
</organism>
<dbReference type="SUPFAM" id="SSF51556">
    <property type="entry name" value="Metallo-dependent hydrolases"/>
    <property type="match status" value="1"/>
</dbReference>
<evidence type="ECO:0000256" key="2">
    <source>
        <dbReference type="ARBA" id="ARBA00022801"/>
    </source>
</evidence>
<dbReference type="Proteomes" id="UP000227088">
    <property type="component" value="Unassembled WGS sequence"/>
</dbReference>
<dbReference type="Gene3D" id="3.20.20.140">
    <property type="entry name" value="Metal-dependent hydrolases"/>
    <property type="match status" value="1"/>
</dbReference>